<dbReference type="OrthoDB" id="9771302at2"/>
<dbReference type="AlphaFoldDB" id="A0A1I2JWX2"/>
<organism evidence="3 4">
    <name type="scientific">Actinacidiphila alni</name>
    <dbReference type="NCBI Taxonomy" id="380248"/>
    <lineage>
        <taxon>Bacteria</taxon>
        <taxon>Bacillati</taxon>
        <taxon>Actinomycetota</taxon>
        <taxon>Actinomycetes</taxon>
        <taxon>Kitasatosporales</taxon>
        <taxon>Streptomycetaceae</taxon>
        <taxon>Actinacidiphila</taxon>
    </lineage>
</organism>
<feature type="region of interest" description="Disordered" evidence="1">
    <location>
        <begin position="247"/>
        <end position="270"/>
    </location>
</feature>
<name>A0A1I2JWX2_9ACTN</name>
<feature type="domain" description="NAD(P)-binding" evidence="2">
    <location>
        <begin position="7"/>
        <end position="173"/>
    </location>
</feature>
<evidence type="ECO:0000259" key="2">
    <source>
        <dbReference type="Pfam" id="PF13460"/>
    </source>
</evidence>
<dbReference type="Pfam" id="PF13460">
    <property type="entry name" value="NAD_binding_10"/>
    <property type="match status" value="1"/>
</dbReference>
<protein>
    <submittedName>
        <fullName evidence="3">Uncharacterized conserved protein YbjT, contains NAD(P)-binding and DUF2867 domains</fullName>
    </submittedName>
</protein>
<dbReference type="InterPro" id="IPR036291">
    <property type="entry name" value="NAD(P)-bd_dom_sf"/>
</dbReference>
<dbReference type="RefSeq" id="WP_093716311.1">
    <property type="nucleotide sequence ID" value="NZ_FONG01000019.1"/>
</dbReference>
<dbReference type="EMBL" id="FONG01000019">
    <property type="protein sequence ID" value="SFF57246.1"/>
    <property type="molecule type" value="Genomic_DNA"/>
</dbReference>
<reference evidence="4" key="1">
    <citation type="submission" date="2016-10" db="EMBL/GenBank/DDBJ databases">
        <authorList>
            <person name="Varghese N."/>
            <person name="Submissions S."/>
        </authorList>
    </citation>
    <scope>NUCLEOTIDE SEQUENCE [LARGE SCALE GENOMIC DNA]</scope>
    <source>
        <strain evidence="4">CGMCC 4.3510</strain>
    </source>
</reference>
<feature type="compositionally biased region" description="Low complexity" evidence="1">
    <location>
        <begin position="254"/>
        <end position="270"/>
    </location>
</feature>
<dbReference type="InterPro" id="IPR051207">
    <property type="entry name" value="ComplexI_NDUFA9_subunit"/>
</dbReference>
<evidence type="ECO:0000313" key="3">
    <source>
        <dbReference type="EMBL" id="SFF57246.1"/>
    </source>
</evidence>
<keyword evidence="4" id="KW-1185">Reference proteome</keyword>
<dbReference type="InterPro" id="IPR016040">
    <property type="entry name" value="NAD(P)-bd_dom"/>
</dbReference>
<dbReference type="SUPFAM" id="SSF51735">
    <property type="entry name" value="NAD(P)-binding Rossmann-fold domains"/>
    <property type="match status" value="1"/>
</dbReference>
<dbReference type="PANTHER" id="PTHR12126:SF11">
    <property type="entry name" value="NADH DEHYDROGENASE [UBIQUINONE] 1 ALPHA SUBCOMPLEX SUBUNIT 9, MITOCHONDRIAL"/>
    <property type="match status" value="1"/>
</dbReference>
<dbReference type="PANTHER" id="PTHR12126">
    <property type="entry name" value="NADH-UBIQUINONE OXIDOREDUCTASE 39 KDA SUBUNIT-RELATED"/>
    <property type="match status" value="1"/>
</dbReference>
<proteinExistence type="predicted"/>
<dbReference type="STRING" id="380248.SAMN05216251_119123"/>
<evidence type="ECO:0000313" key="4">
    <source>
        <dbReference type="Proteomes" id="UP000199323"/>
    </source>
</evidence>
<dbReference type="Proteomes" id="UP000199323">
    <property type="component" value="Unassembled WGS sequence"/>
</dbReference>
<evidence type="ECO:0000256" key="1">
    <source>
        <dbReference type="SAM" id="MobiDB-lite"/>
    </source>
</evidence>
<gene>
    <name evidence="3" type="ORF">SAMN05216251_119123</name>
</gene>
<accession>A0A1I2JWX2</accession>
<dbReference type="Gene3D" id="3.40.50.720">
    <property type="entry name" value="NAD(P)-binding Rossmann-like Domain"/>
    <property type="match status" value="1"/>
</dbReference>
<dbReference type="GO" id="GO:0044877">
    <property type="term" value="F:protein-containing complex binding"/>
    <property type="evidence" value="ECO:0007669"/>
    <property type="project" value="TreeGrafter"/>
</dbReference>
<sequence>MRVAVAGGTGTTGRRLVTALTAAGHEPVVLARSAGADLVTGDGLDDLLKGVDAVIDASNVTTTGRKKSRAFFDAAGRNLLAAEERAGVGHHVALSIVGIDKVDFGYYEGKRRQEELVRAGSVPWTVLRATQFHEFTPQTLGQVPGPVAVVPRMLCRPVAVAEVAQALVRLAEAPPAGMAPELAGPRDELLVDQARRYLRAAGRRRLVLPVRLPGAAGSEMAAGGLLPEGAGPRGTQTFDEWLAAEVGPGRDGLGTADGAAARPAPGHGRA</sequence>